<dbReference type="GeneID" id="9623658"/>
<sequence length="668" mass="71550">MGCSGRASLSPTDARIVAFTPHRPYLRFRKKRSYTRLSFRDLLVLLLLAITWKGMSEAATTSFTATTRLKGTLVLRHSHVGYNWKLVSASGEVFSLPRQPTDPTRAPIPPGSFMALDCTSAVGSSDATSCVNIANAEITRLAAPVVSADLEVRLLVMVVNVTGSCVKQGAPVGLVRQAYTSSRFGYASFLRNCSYGKLVFASDPDSVTVIGTTINCSTAILQCSEDAVAFAATTVATNLHGKSFVESFDRYSFVMPANIDACRWVGLADLPGSNTWYSPSLDGIFNKGTVLQEMLHNYGIYHGWKDGYEYGDTSTSMGSGNSCPSAPELWRLGWTTVLDLLNSTSFIPATFKSYILPATSLGPGRNVIKIRPDWQGVSYRKPVAMTSLCVNYCVVAGYLFRILCSYAGYPSRREPWSGNLYIALRRAVAGDEDLDPSYDRKISVHELDKTIDNDFWAKGDPRINIISAIAKNSMVNLVVYNLLVVTGDLQQDGSYITVSLCRYQAYASECYDSITTVDGTSSSARTGDYDYRDASCPRALFTGTALQAAIAAAAPTFKSAAAIVAATSVAISGTAAPADASAAKPQAATAADDGIAPATNGFAASSALTKVSGPAKTALKPKAAGENECATFTTAGIGCAMYVCMYVCTLCIHVHMSTWEWIASLSLR</sequence>
<organism evidence="3">
    <name type="scientific">Volvox carteri f. nagariensis</name>
    <dbReference type="NCBI Taxonomy" id="3068"/>
    <lineage>
        <taxon>Eukaryota</taxon>
        <taxon>Viridiplantae</taxon>
        <taxon>Chlorophyta</taxon>
        <taxon>core chlorophytes</taxon>
        <taxon>Chlorophyceae</taxon>
        <taxon>CS clade</taxon>
        <taxon>Chlamydomonadales</taxon>
        <taxon>Volvocaceae</taxon>
        <taxon>Volvox</taxon>
    </lineage>
</organism>
<gene>
    <name evidence="2" type="ORF">VOLCADRAFT_104133</name>
</gene>
<dbReference type="RefSeq" id="XP_002949051.1">
    <property type="nucleotide sequence ID" value="XM_002949005.1"/>
</dbReference>
<dbReference type="EMBL" id="GL378333">
    <property type="protein sequence ID" value="EFJ49986.1"/>
    <property type="molecule type" value="Genomic_DNA"/>
</dbReference>
<dbReference type="KEGG" id="vcn:VOLCADRAFT_104133"/>
<dbReference type="AlphaFoldDB" id="D8TRG0"/>
<reference evidence="2 3" key="1">
    <citation type="journal article" date="2010" name="Science">
        <title>Genomic analysis of organismal complexity in the multicellular green alga Volvox carteri.</title>
        <authorList>
            <person name="Prochnik S.E."/>
            <person name="Umen J."/>
            <person name="Nedelcu A.M."/>
            <person name="Hallmann A."/>
            <person name="Miller S.M."/>
            <person name="Nishii I."/>
            <person name="Ferris P."/>
            <person name="Kuo A."/>
            <person name="Mitros T."/>
            <person name="Fritz-Laylin L.K."/>
            <person name="Hellsten U."/>
            <person name="Chapman J."/>
            <person name="Simakov O."/>
            <person name="Rensing S.A."/>
            <person name="Terry A."/>
            <person name="Pangilinan J."/>
            <person name="Kapitonov V."/>
            <person name="Jurka J."/>
            <person name="Salamov A."/>
            <person name="Shapiro H."/>
            <person name="Schmutz J."/>
            <person name="Grimwood J."/>
            <person name="Lindquist E."/>
            <person name="Lucas S."/>
            <person name="Grigoriev I.V."/>
            <person name="Schmitt R."/>
            <person name="Kirk D."/>
            <person name="Rokhsar D.S."/>
        </authorList>
    </citation>
    <scope>NUCLEOTIDE SEQUENCE [LARGE SCALE GENOMIC DNA]</scope>
    <source>
        <strain evidence="3">f. Nagariensis / Eve</strain>
    </source>
</reference>
<feature type="domain" description="Peptidase M11 gametolysin" evidence="1">
    <location>
        <begin position="183"/>
        <end position="384"/>
    </location>
</feature>
<dbReference type="InterPro" id="IPR008752">
    <property type="entry name" value="Peptidase_M11"/>
</dbReference>
<keyword evidence="3" id="KW-1185">Reference proteome</keyword>
<dbReference type="OrthoDB" id="536811at2759"/>
<dbReference type="Pfam" id="PF05548">
    <property type="entry name" value="Peptidase_M11"/>
    <property type="match status" value="2"/>
</dbReference>
<evidence type="ECO:0000313" key="3">
    <source>
        <dbReference type="Proteomes" id="UP000001058"/>
    </source>
</evidence>
<evidence type="ECO:0000259" key="1">
    <source>
        <dbReference type="Pfam" id="PF05548"/>
    </source>
</evidence>
<accession>D8TRG0</accession>
<name>D8TRG0_VOLCA</name>
<evidence type="ECO:0000313" key="2">
    <source>
        <dbReference type="EMBL" id="EFJ49986.1"/>
    </source>
</evidence>
<dbReference type="eggNOG" id="ENOG502QUGT">
    <property type="taxonomic scope" value="Eukaryota"/>
</dbReference>
<feature type="domain" description="Peptidase M11 gametolysin" evidence="1">
    <location>
        <begin position="414"/>
        <end position="476"/>
    </location>
</feature>
<protein>
    <recommendedName>
        <fullName evidence="1">Peptidase M11 gametolysin domain-containing protein</fullName>
    </recommendedName>
</protein>
<proteinExistence type="predicted"/>
<dbReference type="InParanoid" id="D8TRG0"/>
<dbReference type="Proteomes" id="UP000001058">
    <property type="component" value="Unassembled WGS sequence"/>
</dbReference>